<sequence>MPGHWRRYRPLGSTGIGGVRSHGKALKVAAPQPIFWKAETGVEYACMS</sequence>
<proteinExistence type="predicted"/>
<evidence type="ECO:0000313" key="3">
    <source>
        <dbReference type="Proteomes" id="UP000029273"/>
    </source>
</evidence>
<organism evidence="2 3">
    <name type="scientific">Acidihalobacter prosperus</name>
    <dbReference type="NCBI Taxonomy" id="160660"/>
    <lineage>
        <taxon>Bacteria</taxon>
        <taxon>Pseudomonadati</taxon>
        <taxon>Pseudomonadota</taxon>
        <taxon>Gammaproteobacteria</taxon>
        <taxon>Chromatiales</taxon>
        <taxon>Ectothiorhodospiraceae</taxon>
        <taxon>Acidihalobacter</taxon>
    </lineage>
</organism>
<keyword evidence="3" id="KW-1185">Reference proteome</keyword>
<protein>
    <submittedName>
        <fullName evidence="2">Uncharacterized protein</fullName>
    </submittedName>
</protein>
<comment type="caution">
    <text evidence="2">The sequence shown here is derived from an EMBL/GenBank/DDBJ whole genome shotgun (WGS) entry which is preliminary data.</text>
</comment>
<evidence type="ECO:0000256" key="1">
    <source>
        <dbReference type="SAM" id="MobiDB-lite"/>
    </source>
</evidence>
<evidence type="ECO:0000313" key="2">
    <source>
        <dbReference type="EMBL" id="OBS08630.1"/>
    </source>
</evidence>
<reference evidence="2 3" key="1">
    <citation type="journal article" date="2014" name="Genome Announc.">
        <title>Draft Genome Sequence of the Iron-Oxidizing, Acidophilic, and Halotolerant 'Thiobacillus prosperus' Type Strain DSM 5130.</title>
        <authorList>
            <person name="Ossandon F.J."/>
            <person name="Cardenas J.P."/>
            <person name="Corbett M."/>
            <person name="Quatrini R."/>
            <person name="Holmes D.S."/>
            <person name="Watkin E."/>
        </authorList>
    </citation>
    <scope>NUCLEOTIDE SEQUENCE [LARGE SCALE GENOMIC DNA]</scope>
    <source>
        <strain evidence="2 3">DSM 5130</strain>
    </source>
</reference>
<feature type="region of interest" description="Disordered" evidence="1">
    <location>
        <begin position="1"/>
        <end position="22"/>
    </location>
</feature>
<dbReference type="Proteomes" id="UP000029273">
    <property type="component" value="Unassembled WGS sequence"/>
</dbReference>
<gene>
    <name evidence="2" type="ORF">Thpro_022880</name>
</gene>
<dbReference type="AlphaFoldDB" id="A0A1A6C254"/>
<name>A0A1A6C254_9GAMM</name>
<accession>A0A1A6C254</accession>
<dbReference type="EMBL" id="JQSG02000006">
    <property type="protein sequence ID" value="OBS08630.1"/>
    <property type="molecule type" value="Genomic_DNA"/>
</dbReference>